<evidence type="ECO:0000256" key="3">
    <source>
        <dbReference type="ARBA" id="ARBA00022771"/>
    </source>
</evidence>
<comment type="subcellular location">
    <subcellularLocation>
        <location evidence="1">Nucleus</location>
    </subcellularLocation>
</comment>
<dbReference type="InterPro" id="IPR052035">
    <property type="entry name" value="ZnF_BED_domain_contain"/>
</dbReference>
<evidence type="ECO:0000256" key="2">
    <source>
        <dbReference type="ARBA" id="ARBA00022723"/>
    </source>
</evidence>
<feature type="region of interest" description="Disordered" evidence="6">
    <location>
        <begin position="143"/>
        <end position="175"/>
    </location>
</feature>
<protein>
    <recommendedName>
        <fullName evidence="7">HAT C-terminal dimerisation domain-containing protein</fullName>
    </recommendedName>
</protein>
<evidence type="ECO:0000256" key="4">
    <source>
        <dbReference type="ARBA" id="ARBA00022833"/>
    </source>
</evidence>
<dbReference type="STRING" id="34475.A0A4Y9XVC6"/>
<dbReference type="Pfam" id="PF05699">
    <property type="entry name" value="Dimer_Tnp_hAT"/>
    <property type="match status" value="1"/>
</dbReference>
<evidence type="ECO:0000313" key="9">
    <source>
        <dbReference type="Proteomes" id="UP000298390"/>
    </source>
</evidence>
<dbReference type="GO" id="GO:0008270">
    <property type="term" value="F:zinc ion binding"/>
    <property type="evidence" value="ECO:0007669"/>
    <property type="project" value="UniProtKB-KW"/>
</dbReference>
<evidence type="ECO:0000256" key="1">
    <source>
        <dbReference type="ARBA" id="ARBA00004123"/>
    </source>
</evidence>
<gene>
    <name evidence="8" type="ORF">EVJ58_g9512</name>
</gene>
<dbReference type="PANTHER" id="PTHR46481:SF10">
    <property type="entry name" value="ZINC FINGER BED DOMAIN-CONTAINING PROTEIN 39"/>
    <property type="match status" value="1"/>
</dbReference>
<dbReference type="AlphaFoldDB" id="A0A4Y9XVC6"/>
<dbReference type="InterPro" id="IPR008906">
    <property type="entry name" value="HATC_C_dom"/>
</dbReference>
<proteinExistence type="predicted"/>
<keyword evidence="3" id="KW-0863">Zinc-finger</keyword>
<dbReference type="GO" id="GO:0046983">
    <property type="term" value="F:protein dimerization activity"/>
    <property type="evidence" value="ECO:0007669"/>
    <property type="project" value="InterPro"/>
</dbReference>
<keyword evidence="4" id="KW-0862">Zinc</keyword>
<dbReference type="GO" id="GO:0005634">
    <property type="term" value="C:nucleus"/>
    <property type="evidence" value="ECO:0007669"/>
    <property type="project" value="UniProtKB-SubCell"/>
</dbReference>
<keyword evidence="5" id="KW-0539">Nucleus</keyword>
<comment type="caution">
    <text evidence="8">The sequence shown here is derived from an EMBL/GenBank/DDBJ whole genome shotgun (WGS) entry which is preliminary data.</text>
</comment>
<dbReference type="InterPro" id="IPR012337">
    <property type="entry name" value="RNaseH-like_sf"/>
</dbReference>
<feature type="domain" description="HAT C-terminal dimerisation" evidence="7">
    <location>
        <begin position="194"/>
        <end position="274"/>
    </location>
</feature>
<name>A0A4Y9XVC6_9APHY</name>
<accession>A0A4Y9XVC6</accession>
<dbReference type="SUPFAM" id="SSF53098">
    <property type="entry name" value="Ribonuclease H-like"/>
    <property type="match status" value="1"/>
</dbReference>
<dbReference type="Proteomes" id="UP000298390">
    <property type="component" value="Unassembled WGS sequence"/>
</dbReference>
<evidence type="ECO:0000313" key="8">
    <source>
        <dbReference type="EMBL" id="TFY53317.1"/>
    </source>
</evidence>
<organism evidence="8 9">
    <name type="scientific">Rhodofomes roseus</name>
    <dbReference type="NCBI Taxonomy" id="34475"/>
    <lineage>
        <taxon>Eukaryota</taxon>
        <taxon>Fungi</taxon>
        <taxon>Dikarya</taxon>
        <taxon>Basidiomycota</taxon>
        <taxon>Agaricomycotina</taxon>
        <taxon>Agaricomycetes</taxon>
        <taxon>Polyporales</taxon>
        <taxon>Rhodofomes</taxon>
    </lineage>
</organism>
<evidence type="ECO:0000256" key="6">
    <source>
        <dbReference type="SAM" id="MobiDB-lite"/>
    </source>
</evidence>
<reference evidence="8 9" key="1">
    <citation type="submission" date="2019-01" db="EMBL/GenBank/DDBJ databases">
        <title>Genome sequencing of the rare red list fungi Fomitopsis rosea.</title>
        <authorList>
            <person name="Buettner E."/>
            <person name="Kellner H."/>
        </authorList>
    </citation>
    <scope>NUCLEOTIDE SEQUENCE [LARGE SCALE GENOMIC DNA]</scope>
    <source>
        <strain evidence="8 9">DSM 105464</strain>
    </source>
</reference>
<evidence type="ECO:0000256" key="5">
    <source>
        <dbReference type="ARBA" id="ARBA00023242"/>
    </source>
</evidence>
<keyword evidence="2" id="KW-0479">Metal-binding</keyword>
<dbReference type="PANTHER" id="PTHR46481">
    <property type="entry name" value="ZINC FINGER BED DOMAIN-CONTAINING PROTEIN 4"/>
    <property type="match status" value="1"/>
</dbReference>
<sequence>MSTRRSLMHPRAGTCSHLVTVVNVAHFWREQVFYDATHFFSREGKDAPGLTDVIPAMDIIDQQLATDSLNQTLDPAICVAVSLGKRAINRYYNKSDESAVYRIAMVLDPCNKLQYFRDNARPDEWIVDARFLVRQAYDKDWKGHGLPCEQPEDTDRLQPPTGAQPSAASAKKQNMFDAARANRKKTAVPIVDKLDHYLSSDPDASIDSALGWWTRAESRAMYPSLSRMAVSYLTIPPTSVAVERLFSKGRIFISHLQNGLSAESIRALMCLNNWSLLGFIKDEDVRSVTREDASKDPPEDVEDVWGFSEPRNDAIFFV</sequence>
<evidence type="ECO:0000259" key="7">
    <source>
        <dbReference type="Pfam" id="PF05699"/>
    </source>
</evidence>
<dbReference type="EMBL" id="SEKV01000840">
    <property type="protein sequence ID" value="TFY53317.1"/>
    <property type="molecule type" value="Genomic_DNA"/>
</dbReference>